<organism evidence="2 4">
    <name type="scientific">Didymodactylos carnosus</name>
    <dbReference type="NCBI Taxonomy" id="1234261"/>
    <lineage>
        <taxon>Eukaryota</taxon>
        <taxon>Metazoa</taxon>
        <taxon>Spiralia</taxon>
        <taxon>Gnathifera</taxon>
        <taxon>Rotifera</taxon>
        <taxon>Eurotatoria</taxon>
        <taxon>Bdelloidea</taxon>
        <taxon>Philodinida</taxon>
        <taxon>Philodinidae</taxon>
        <taxon>Didymodactylos</taxon>
    </lineage>
</organism>
<sequence length="259" mass="29926">MLIPSTNREEKFQTRLWTRFKNFHFKHNGGKRANNELIFFRCLAILLYLVPIIVDILLYSSSVQPSFSLQFLFGAKFPFYDIASVIYGSGAVAFGLSIEIYVFIPVSIMNCVLVITQCDSQKETIRVATWVIRTMCLLVCVELGYGNFKKFQRHHENFNSSASSMLRQSLFFTVTMLFLVAPALRTVYNSINQQCLYNTSHCYVIELYEPLFNNTHSSSCQEEHIEYITSREELRILRNLVLINIAFYALFNTSFLGMG</sequence>
<keyword evidence="1" id="KW-0812">Transmembrane</keyword>
<feature type="transmembrane region" description="Helical" evidence="1">
    <location>
        <begin position="165"/>
        <end position="184"/>
    </location>
</feature>
<dbReference type="Proteomes" id="UP000681722">
    <property type="component" value="Unassembled WGS sequence"/>
</dbReference>
<evidence type="ECO:0000256" key="1">
    <source>
        <dbReference type="SAM" id="Phobius"/>
    </source>
</evidence>
<keyword evidence="1" id="KW-1133">Transmembrane helix</keyword>
<feature type="transmembrane region" description="Helical" evidence="1">
    <location>
        <begin position="38"/>
        <end position="62"/>
    </location>
</feature>
<dbReference type="Proteomes" id="UP000663829">
    <property type="component" value="Unassembled WGS sequence"/>
</dbReference>
<evidence type="ECO:0000313" key="4">
    <source>
        <dbReference type="Proteomes" id="UP000663829"/>
    </source>
</evidence>
<dbReference type="EMBL" id="CAJNOQ010040630">
    <property type="protein sequence ID" value="CAF1620746.1"/>
    <property type="molecule type" value="Genomic_DNA"/>
</dbReference>
<name>A0A816C7U5_9BILA</name>
<evidence type="ECO:0000313" key="3">
    <source>
        <dbReference type="EMBL" id="CAF4510718.1"/>
    </source>
</evidence>
<dbReference type="OrthoDB" id="10075234at2759"/>
<gene>
    <name evidence="2" type="ORF">GPM918_LOCUS43720</name>
    <name evidence="3" type="ORF">SRO942_LOCUS45297</name>
</gene>
<reference evidence="2" key="1">
    <citation type="submission" date="2021-02" db="EMBL/GenBank/DDBJ databases">
        <authorList>
            <person name="Nowell W R."/>
        </authorList>
    </citation>
    <scope>NUCLEOTIDE SEQUENCE</scope>
</reference>
<keyword evidence="4" id="KW-1185">Reference proteome</keyword>
<comment type="caution">
    <text evidence="2">The sequence shown here is derived from an EMBL/GenBank/DDBJ whole genome shotgun (WGS) entry which is preliminary data.</text>
</comment>
<feature type="transmembrane region" description="Helical" evidence="1">
    <location>
        <begin position="127"/>
        <end position="145"/>
    </location>
</feature>
<protein>
    <submittedName>
        <fullName evidence="2">Uncharacterized protein</fullName>
    </submittedName>
</protein>
<dbReference type="AlphaFoldDB" id="A0A816C7U5"/>
<dbReference type="EMBL" id="CAJOBC010107788">
    <property type="protein sequence ID" value="CAF4510718.1"/>
    <property type="molecule type" value="Genomic_DNA"/>
</dbReference>
<feature type="transmembrane region" description="Helical" evidence="1">
    <location>
        <begin position="240"/>
        <end position="258"/>
    </location>
</feature>
<accession>A0A816C7U5</accession>
<proteinExistence type="predicted"/>
<feature type="non-terminal residue" evidence="2">
    <location>
        <position position="259"/>
    </location>
</feature>
<feature type="transmembrane region" description="Helical" evidence="1">
    <location>
        <begin position="82"/>
        <end position="115"/>
    </location>
</feature>
<evidence type="ECO:0000313" key="2">
    <source>
        <dbReference type="EMBL" id="CAF1620746.1"/>
    </source>
</evidence>
<keyword evidence="1" id="KW-0472">Membrane</keyword>